<organism evidence="2 3">
    <name type="scientific">Didymella glomerata</name>
    <dbReference type="NCBI Taxonomy" id="749621"/>
    <lineage>
        <taxon>Eukaryota</taxon>
        <taxon>Fungi</taxon>
        <taxon>Dikarya</taxon>
        <taxon>Ascomycota</taxon>
        <taxon>Pezizomycotina</taxon>
        <taxon>Dothideomycetes</taxon>
        <taxon>Pleosporomycetidae</taxon>
        <taxon>Pleosporales</taxon>
        <taxon>Pleosporineae</taxon>
        <taxon>Didymellaceae</taxon>
        <taxon>Didymella</taxon>
    </lineage>
</organism>
<proteinExistence type="predicted"/>
<feature type="domain" description="BTB" evidence="1">
    <location>
        <begin position="52"/>
        <end position="119"/>
    </location>
</feature>
<dbReference type="InterPro" id="IPR011333">
    <property type="entry name" value="SKP1/BTB/POZ_sf"/>
</dbReference>
<dbReference type="PANTHER" id="PTHR47843">
    <property type="entry name" value="BTB DOMAIN-CONTAINING PROTEIN-RELATED"/>
    <property type="match status" value="1"/>
</dbReference>
<reference evidence="2" key="1">
    <citation type="submission" date="2022-10" db="EMBL/GenBank/DDBJ databases">
        <title>Tapping the CABI collections for fungal endophytes: first genome assemblies for Collariella, Neodidymelliopsis, Ascochyta clinopodiicola, Didymella pomorum, Didymosphaeria variabile, Neocosmospora piperis and Neocucurbitaria cava.</title>
        <authorList>
            <person name="Hill R."/>
        </authorList>
    </citation>
    <scope>NUCLEOTIDE SEQUENCE</scope>
    <source>
        <strain evidence="2">IMI 360193</strain>
    </source>
</reference>
<dbReference type="PANTHER" id="PTHR47843:SF2">
    <property type="entry name" value="BTB DOMAIN-CONTAINING PROTEIN"/>
    <property type="match status" value="1"/>
</dbReference>
<dbReference type="EMBL" id="JAPEUV010000186">
    <property type="protein sequence ID" value="KAJ4330598.1"/>
    <property type="molecule type" value="Genomic_DNA"/>
</dbReference>
<name>A0A9W8WQC5_9PLEO</name>
<evidence type="ECO:0000313" key="3">
    <source>
        <dbReference type="Proteomes" id="UP001140562"/>
    </source>
</evidence>
<dbReference type="Pfam" id="PF00651">
    <property type="entry name" value="BTB"/>
    <property type="match status" value="1"/>
</dbReference>
<dbReference type="Gene3D" id="3.30.710.10">
    <property type="entry name" value="Potassium Channel Kv1.1, Chain A"/>
    <property type="match status" value="1"/>
</dbReference>
<evidence type="ECO:0000259" key="1">
    <source>
        <dbReference type="PROSITE" id="PS50097"/>
    </source>
</evidence>
<dbReference type="InterPro" id="IPR000210">
    <property type="entry name" value="BTB/POZ_dom"/>
</dbReference>
<dbReference type="PROSITE" id="PS50097">
    <property type="entry name" value="BTB"/>
    <property type="match status" value="1"/>
</dbReference>
<sequence>MPLSGRVSGPKTIGNTQQKGERFMEMFREAVPDTLVWCGFSKLDKFNDPVRIDVGVDSDRETFHTSAELLATRSVFFRKALSKEWKECTDRVIRLPEDSAEIFSLYMHLLHTGELAIRVDHNGDAWSGDEQYKLLTRLYVLAEKLQDVKTKNAALKAITKFSLEVHVEPNGKNRNHLPSIEHVNTIYGGTVAGSMARKLLVHMYVYDKTSAWDPRAEAWSKEFVCDFAAELLTRRQKHQTVETSKGKGRNHPKNYVEKRSMIWYGREQMVTCVRVQEKEASGSSGLSEIVPNYHEYDQDAVTGRFASEKTFQYMVLCKLFALAVQLKDESTLNTVFETIDATALNASSDFFTATNMSEVYDRTMAESLARDLVVDLYLTTDGKNRVKVSAGTFPRQFLVDLKRSSRNSRTGKAQGESS</sequence>
<dbReference type="SUPFAM" id="SSF54695">
    <property type="entry name" value="POZ domain"/>
    <property type="match status" value="1"/>
</dbReference>
<comment type="caution">
    <text evidence="2">The sequence shown here is derived from an EMBL/GenBank/DDBJ whole genome shotgun (WGS) entry which is preliminary data.</text>
</comment>
<protein>
    <recommendedName>
        <fullName evidence="1">BTB domain-containing protein</fullName>
    </recommendedName>
</protein>
<evidence type="ECO:0000313" key="2">
    <source>
        <dbReference type="EMBL" id="KAJ4330598.1"/>
    </source>
</evidence>
<dbReference type="AlphaFoldDB" id="A0A9W8WQC5"/>
<gene>
    <name evidence="2" type="ORF">N0V87_009859</name>
</gene>
<accession>A0A9W8WQC5</accession>
<keyword evidence="3" id="KW-1185">Reference proteome</keyword>
<dbReference type="OrthoDB" id="1022638at2759"/>
<dbReference type="CDD" id="cd18186">
    <property type="entry name" value="BTB_POZ_ZBTB_KLHL-like"/>
    <property type="match status" value="1"/>
</dbReference>
<dbReference type="Proteomes" id="UP001140562">
    <property type="component" value="Unassembled WGS sequence"/>
</dbReference>